<dbReference type="EMBL" id="CP097511">
    <property type="protein sequence ID" value="URE48250.1"/>
    <property type="molecule type" value="Genomic_DNA"/>
</dbReference>
<feature type="compositionally biased region" description="Low complexity" evidence="1">
    <location>
        <begin position="1"/>
        <end position="25"/>
    </location>
</feature>
<dbReference type="InterPro" id="IPR053793">
    <property type="entry name" value="PB1-like"/>
</dbReference>
<feature type="compositionally biased region" description="Basic and acidic residues" evidence="1">
    <location>
        <begin position="297"/>
        <end position="323"/>
    </location>
</feature>
<reference evidence="3" key="1">
    <citation type="submission" date="2022-05" db="EMBL/GenBank/DDBJ databases">
        <title>The Musa troglodytarum L. genome provides insights into the mechanism of non-climacteric behaviour and enrichment of carotenoids.</title>
        <authorList>
            <person name="Wang J."/>
        </authorList>
    </citation>
    <scope>NUCLEOTIDE SEQUENCE</scope>
    <source>
        <tissue evidence="3">Leaf</tissue>
    </source>
</reference>
<feature type="compositionally biased region" description="Low complexity" evidence="1">
    <location>
        <begin position="272"/>
        <end position="287"/>
    </location>
</feature>
<sequence>MTSRAPAAVSVGASAPGYPSSVDSSPRSRRGDSLNEPLASSAAAASSRLRVMCSYGGRIAPRPTDKSLCYLGGETRMVSVDRSSSFADLSAKLSRDLLGGRPFSLKYQLPNEDLDALISVTTDEDLENMIEELDRISAATAAPTSSGGGGSRRSRRLRLFLFPSNPESAPSSSMGSLLDESKSETWFVDALNTAIGEMGMDGLLCGHSTDSATVDCLVGLEDDSSVHNRSGCGGQQPESVQVVLPHRDSSGTLVRHGQNLNSVPGSPMLDKSPSLGSNSSTPSLSNLPPIPVTTADPHADHHINGVDDHFAHVNPSSDKEPLRAVHHQPPPPLPLPTASAPTPTIYPTSRDFDDVDDDDDDDRSNHGGSVLKPPQPTKPGDPVSRPTYLNAISDPKVSSDPSNRVPVPVTDVSGYVSQSTQAEQLRQHQQSHPQFIPPNARCIHHPAVGAVPPVPSYYPIAPRPVQQTTPTQPFHPQFRMCYVPLAAAPPNLADPSSVPPPAKLVVAVPSVPTNPELPANSYRSVPAPASLQPQLIRVASNPHAGTGYHVMQPQALLPRTPATAATYGAEVAAAPGHPELYHARASSRPVVIPQQYQAACSTAVTRHAAAPGVPTHPEHHDHESEP</sequence>
<evidence type="ECO:0000256" key="1">
    <source>
        <dbReference type="SAM" id="MobiDB-lite"/>
    </source>
</evidence>
<dbReference type="SUPFAM" id="SSF54277">
    <property type="entry name" value="CAD &amp; PB1 domains"/>
    <property type="match status" value="1"/>
</dbReference>
<gene>
    <name evidence="3" type="ORF">MUK42_15366</name>
</gene>
<feature type="region of interest" description="Disordered" evidence="1">
    <location>
        <begin position="1"/>
        <end position="39"/>
    </location>
</feature>
<dbReference type="CDD" id="cd06410">
    <property type="entry name" value="PB1_UP2"/>
    <property type="match status" value="1"/>
</dbReference>
<proteinExistence type="predicted"/>
<dbReference type="Proteomes" id="UP001055439">
    <property type="component" value="Chromosome 9"/>
</dbReference>
<feature type="compositionally biased region" description="Acidic residues" evidence="1">
    <location>
        <begin position="353"/>
        <end position="362"/>
    </location>
</feature>
<evidence type="ECO:0000259" key="2">
    <source>
        <dbReference type="PROSITE" id="PS51745"/>
    </source>
</evidence>
<accession>A0A9E7I8H1</accession>
<feature type="compositionally biased region" description="Basic and acidic residues" evidence="1">
    <location>
        <begin position="616"/>
        <end position="626"/>
    </location>
</feature>
<dbReference type="AlphaFoldDB" id="A0A9E7I8H1"/>
<organism evidence="3 4">
    <name type="scientific">Musa troglodytarum</name>
    <name type="common">fe'i banana</name>
    <dbReference type="NCBI Taxonomy" id="320322"/>
    <lineage>
        <taxon>Eukaryota</taxon>
        <taxon>Viridiplantae</taxon>
        <taxon>Streptophyta</taxon>
        <taxon>Embryophyta</taxon>
        <taxon>Tracheophyta</taxon>
        <taxon>Spermatophyta</taxon>
        <taxon>Magnoliopsida</taxon>
        <taxon>Liliopsida</taxon>
        <taxon>Zingiberales</taxon>
        <taxon>Musaceae</taxon>
        <taxon>Musa</taxon>
    </lineage>
</organism>
<dbReference type="PANTHER" id="PTHR31066:SF27">
    <property type="entry name" value="EXPRESSED PROTEIN"/>
    <property type="match status" value="1"/>
</dbReference>
<dbReference type="PANTHER" id="PTHR31066">
    <property type="entry name" value="OS05G0427100 PROTEIN-RELATED"/>
    <property type="match status" value="1"/>
</dbReference>
<feature type="domain" description="PB1" evidence="2">
    <location>
        <begin position="48"/>
        <end position="164"/>
    </location>
</feature>
<dbReference type="Pfam" id="PF00564">
    <property type="entry name" value="PB1"/>
    <property type="match status" value="1"/>
</dbReference>
<name>A0A9E7I8H1_9LILI</name>
<protein>
    <submittedName>
        <fullName evidence="3">Lipid phosphate phosphatase</fullName>
    </submittedName>
</protein>
<keyword evidence="4" id="KW-1185">Reference proteome</keyword>
<feature type="region of interest" description="Disordered" evidence="1">
    <location>
        <begin position="607"/>
        <end position="626"/>
    </location>
</feature>
<dbReference type="Gene3D" id="3.10.20.90">
    <property type="entry name" value="Phosphatidylinositol 3-kinase Catalytic Subunit, Chain A, domain 1"/>
    <property type="match status" value="1"/>
</dbReference>
<dbReference type="InterPro" id="IPR000270">
    <property type="entry name" value="PB1_dom"/>
</dbReference>
<feature type="region of interest" description="Disordered" evidence="1">
    <location>
        <begin position="250"/>
        <end position="410"/>
    </location>
</feature>
<dbReference type="SMART" id="SM00666">
    <property type="entry name" value="PB1"/>
    <property type="match status" value="1"/>
</dbReference>
<dbReference type="OrthoDB" id="774308at2759"/>
<evidence type="ECO:0000313" key="3">
    <source>
        <dbReference type="EMBL" id="URE48250.1"/>
    </source>
</evidence>
<dbReference type="InterPro" id="IPR053198">
    <property type="entry name" value="Gynoecium_Dev_Regulator"/>
</dbReference>
<evidence type="ECO:0000313" key="4">
    <source>
        <dbReference type="Proteomes" id="UP001055439"/>
    </source>
</evidence>
<dbReference type="PROSITE" id="PS51745">
    <property type="entry name" value="PB1"/>
    <property type="match status" value="1"/>
</dbReference>